<evidence type="ECO:0000313" key="3">
    <source>
        <dbReference type="Proteomes" id="UP000285768"/>
    </source>
</evidence>
<dbReference type="EMBL" id="CP035037">
    <property type="protein sequence ID" value="QAB18328.1"/>
    <property type="molecule type" value="Genomic_DNA"/>
</dbReference>
<proteinExistence type="predicted"/>
<evidence type="ECO:0000313" key="1">
    <source>
        <dbReference type="EMBL" id="QAB18328.1"/>
    </source>
</evidence>
<keyword evidence="3" id="KW-1185">Reference proteome</keyword>
<gene>
    <name evidence="1" type="ORF">Leucomu_10735</name>
    <name evidence="2" type="ORF">Leucomu_13165</name>
</gene>
<organism evidence="1 3">
    <name type="scientific">Leucobacter muris</name>
    <dbReference type="NCBI Taxonomy" id="1935379"/>
    <lineage>
        <taxon>Bacteria</taxon>
        <taxon>Bacillati</taxon>
        <taxon>Actinomycetota</taxon>
        <taxon>Actinomycetes</taxon>
        <taxon>Micrococcales</taxon>
        <taxon>Microbacteriaceae</taxon>
        <taxon>Leucobacter</taxon>
    </lineage>
</organism>
<evidence type="ECO:0000313" key="2">
    <source>
        <dbReference type="EMBL" id="QAB18731.1"/>
    </source>
</evidence>
<accession>A0ABX5QH79</accession>
<dbReference type="EMBL" id="CP035037">
    <property type="protein sequence ID" value="QAB18731.1"/>
    <property type="molecule type" value="Genomic_DNA"/>
</dbReference>
<reference evidence="1 3" key="1">
    <citation type="submission" date="2019-01" db="EMBL/GenBank/DDBJ databases">
        <title>Leucobacter muris sp. nov. isolated from the nose of a laboratory mouse.</title>
        <authorList>
            <person name="Benga L."/>
            <person name="Sproeer C."/>
            <person name="Schumann P."/>
            <person name="Verbarg S."/>
            <person name="Bunk B."/>
            <person name="Engelhardt E."/>
            <person name="Benten P.M."/>
            <person name="Sager M."/>
        </authorList>
    </citation>
    <scope>NUCLEOTIDE SEQUENCE [LARGE SCALE GENOMIC DNA]</scope>
    <source>
        <strain evidence="1 3">DSM 101948</strain>
    </source>
</reference>
<protein>
    <submittedName>
        <fullName evidence="1">HK97 gp10 family phage protein</fullName>
    </submittedName>
</protein>
<name>A0ABX5QH79_9MICO</name>
<dbReference type="Proteomes" id="UP000285768">
    <property type="component" value="Chromosome"/>
</dbReference>
<dbReference type="Pfam" id="PF04883">
    <property type="entry name" value="HK97-gp10_like"/>
    <property type="match status" value="1"/>
</dbReference>
<dbReference type="InterPro" id="IPR010064">
    <property type="entry name" value="HK97-gp10_tail"/>
</dbReference>
<dbReference type="RefSeq" id="WP_128387219.1">
    <property type="nucleotide sequence ID" value="NZ_CP035037.1"/>
</dbReference>
<sequence>MEFQNGYFESLLRSAPVRAVVDEATERVAAKARSTAPEDGGDYKRKIATGGKMQKRYVGVVTASARHSMKVEARTGNLARAVRSSGRGR</sequence>